<dbReference type="KEGG" id="smf:Smon_1179"/>
<gene>
    <name evidence="2" type="ordered locus">Smon_1179</name>
</gene>
<protein>
    <recommendedName>
        <fullName evidence="4">Lipoprotein</fullName>
    </recommendedName>
</protein>
<proteinExistence type="predicted"/>
<dbReference type="EMBL" id="CP001779">
    <property type="protein sequence ID" value="ACZ01634.1"/>
    <property type="molecule type" value="Genomic_DNA"/>
</dbReference>
<accession>D1AV74</accession>
<dbReference type="HOGENOM" id="CLU_990166_0_0_0"/>
<sequence>MIKKLILTLSLTMFLSCSNITNVEKTFLNTYPIKNSNEIEKLFIKGKLDLRNDEINLYHIENLIVDNIPKILLDINYEKGIVDSFIINNTMGDKVILSFNNLGKNRTIRKEIIFARLPKESTLEFKLDNEYQVIDNTIFEIKSVIKNNYKWIKLVPYFLDEDTFEEKAKQIIEKEVSPSFYENDLIIELNNKKTINNTVYKETEAILGNGKVIRGYGEPQSEIILEFDTFKISTMVDSNGDWQLIIPDSSIGNLKIIQKTIDGKIIYTELPGDQL</sequence>
<evidence type="ECO:0000256" key="1">
    <source>
        <dbReference type="SAM" id="SignalP"/>
    </source>
</evidence>
<dbReference type="RefSeq" id="WP_012859181.1">
    <property type="nucleotide sequence ID" value="NC_013515.1"/>
</dbReference>
<dbReference type="PROSITE" id="PS51257">
    <property type="entry name" value="PROKAR_LIPOPROTEIN"/>
    <property type="match status" value="1"/>
</dbReference>
<dbReference type="OrthoDB" id="95531at2"/>
<dbReference type="GeneID" id="29673645"/>
<feature type="signal peptide" evidence="1">
    <location>
        <begin position="1"/>
        <end position="19"/>
    </location>
</feature>
<evidence type="ECO:0000313" key="2">
    <source>
        <dbReference type="EMBL" id="ACZ01634.1"/>
    </source>
</evidence>
<dbReference type="Proteomes" id="UP000002072">
    <property type="component" value="Chromosome"/>
</dbReference>
<organism evidence="2 3">
    <name type="scientific">Streptobacillus moniliformis (strain ATCC 14647 / DSM 12112 / NCTC 10651 / 9901)</name>
    <dbReference type="NCBI Taxonomy" id="519441"/>
    <lineage>
        <taxon>Bacteria</taxon>
        <taxon>Fusobacteriati</taxon>
        <taxon>Fusobacteriota</taxon>
        <taxon>Fusobacteriia</taxon>
        <taxon>Fusobacteriales</taxon>
        <taxon>Leptotrichiaceae</taxon>
        <taxon>Streptobacillus</taxon>
    </lineage>
</organism>
<dbReference type="AlphaFoldDB" id="D1AV74"/>
<evidence type="ECO:0008006" key="4">
    <source>
        <dbReference type="Google" id="ProtNLM"/>
    </source>
</evidence>
<keyword evidence="1" id="KW-0732">Signal</keyword>
<dbReference type="STRING" id="519441.Smon_1179"/>
<evidence type="ECO:0000313" key="3">
    <source>
        <dbReference type="Proteomes" id="UP000002072"/>
    </source>
</evidence>
<reference evidence="2 3" key="1">
    <citation type="journal article" date="2009" name="Stand. Genomic Sci.">
        <title>Complete genome sequence of Streptobacillus moniliformis type strain (9901T).</title>
        <authorList>
            <person name="Nolan M."/>
            <person name="Gronow S."/>
            <person name="Lapidus A."/>
            <person name="Ivanova N."/>
            <person name="Copeland A."/>
            <person name="Lucas S."/>
            <person name="Del Rio T.G."/>
            <person name="Chen F."/>
            <person name="Tice H."/>
            <person name="Pitluck S."/>
            <person name="Cheng J.F."/>
            <person name="Sims D."/>
            <person name="Meincke L."/>
            <person name="Bruce D."/>
            <person name="Goodwin L."/>
            <person name="Brettin T."/>
            <person name="Han C."/>
            <person name="Detter J.C."/>
            <person name="Ovchinikova G."/>
            <person name="Pati A."/>
            <person name="Mavromatis K."/>
            <person name="Mikhailova N."/>
            <person name="Chen A."/>
            <person name="Palaniappan K."/>
            <person name="Land M."/>
            <person name="Hauser L."/>
            <person name="Chang Y.J."/>
            <person name="Jeffries C.D."/>
            <person name="Rohde M."/>
            <person name="Sproer C."/>
            <person name="Goker M."/>
            <person name="Bristow J."/>
            <person name="Eisen J.A."/>
            <person name="Markowitz V."/>
            <person name="Hugenholtz P."/>
            <person name="Kyrpides N.C."/>
            <person name="Klenk H.P."/>
            <person name="Chain P."/>
        </authorList>
    </citation>
    <scope>NUCLEOTIDE SEQUENCE [LARGE SCALE GENOMIC DNA]</scope>
    <source>
        <strain evidence="3">ATCC 14647 / DSM 12112 / NCTC 10651 / 9901</strain>
    </source>
</reference>
<keyword evidence="3" id="KW-1185">Reference proteome</keyword>
<name>D1AV74_STRM9</name>
<feature type="chain" id="PRO_5003021088" description="Lipoprotein" evidence="1">
    <location>
        <begin position="20"/>
        <end position="275"/>
    </location>
</feature>